<organism evidence="1 2">
    <name type="scientific">Dendrolimus kikuchii</name>
    <dbReference type="NCBI Taxonomy" id="765133"/>
    <lineage>
        <taxon>Eukaryota</taxon>
        <taxon>Metazoa</taxon>
        <taxon>Ecdysozoa</taxon>
        <taxon>Arthropoda</taxon>
        <taxon>Hexapoda</taxon>
        <taxon>Insecta</taxon>
        <taxon>Pterygota</taxon>
        <taxon>Neoptera</taxon>
        <taxon>Endopterygota</taxon>
        <taxon>Lepidoptera</taxon>
        <taxon>Glossata</taxon>
        <taxon>Ditrysia</taxon>
        <taxon>Bombycoidea</taxon>
        <taxon>Lasiocampidae</taxon>
        <taxon>Dendrolimus</taxon>
    </lineage>
</organism>
<sequence>MVFLIIASILLFINIVFGAVAFVHSLSKKDVEEPRLSAAQMMMNRQHLGSRSSLPQVTIFNAVLRLSVGSNHTSTQNEDGENNCAKKIAADENDTTLVSS</sequence>
<evidence type="ECO:0000313" key="2">
    <source>
        <dbReference type="Proteomes" id="UP000824533"/>
    </source>
</evidence>
<dbReference type="EMBL" id="CM034398">
    <property type="protein sequence ID" value="KAJ0177182.1"/>
    <property type="molecule type" value="Genomic_DNA"/>
</dbReference>
<protein>
    <submittedName>
        <fullName evidence="1">Uncharacterized protein</fullName>
    </submittedName>
</protein>
<dbReference type="Proteomes" id="UP000824533">
    <property type="component" value="Linkage Group LG12"/>
</dbReference>
<reference evidence="1 2" key="1">
    <citation type="journal article" date="2021" name="Front. Genet.">
        <title>Chromosome-Level Genome Assembly Reveals Significant Gene Expansion in the Toll and IMD Signaling Pathways of Dendrolimus kikuchii.</title>
        <authorList>
            <person name="Zhou J."/>
            <person name="Wu P."/>
            <person name="Xiong Z."/>
            <person name="Liu N."/>
            <person name="Zhao N."/>
            <person name="Ji M."/>
            <person name="Qiu Y."/>
            <person name="Yang B."/>
        </authorList>
    </citation>
    <scope>NUCLEOTIDE SEQUENCE [LARGE SCALE GENOMIC DNA]</scope>
    <source>
        <strain evidence="1">Ann1</strain>
    </source>
</reference>
<name>A0ACC1CZZ8_9NEOP</name>
<gene>
    <name evidence="1" type="ORF">K1T71_007191</name>
</gene>
<comment type="caution">
    <text evidence="1">The sequence shown here is derived from an EMBL/GenBank/DDBJ whole genome shotgun (WGS) entry which is preliminary data.</text>
</comment>
<accession>A0ACC1CZZ8</accession>
<keyword evidence="2" id="KW-1185">Reference proteome</keyword>
<evidence type="ECO:0000313" key="1">
    <source>
        <dbReference type="EMBL" id="KAJ0177182.1"/>
    </source>
</evidence>
<proteinExistence type="predicted"/>